<dbReference type="PANTHER" id="PTHR16433">
    <property type="entry name" value="DOLICHOL-PHOSPHATE MANNOSYLTRANSFERASE SUBUNIT 3"/>
    <property type="match status" value="1"/>
</dbReference>
<evidence type="ECO:0000256" key="3">
    <source>
        <dbReference type="ARBA" id="ARBA00022692"/>
    </source>
</evidence>
<evidence type="ECO:0000256" key="5">
    <source>
        <dbReference type="ARBA" id="ARBA00022989"/>
    </source>
</evidence>
<gene>
    <name evidence="8" type="ORF">D4764_21G0005350</name>
</gene>
<keyword evidence="8" id="KW-0808">Transferase</keyword>
<dbReference type="EMBL" id="RHFK02000014">
    <property type="protein sequence ID" value="TWW65635.1"/>
    <property type="molecule type" value="Genomic_DNA"/>
</dbReference>
<dbReference type="GO" id="GO:0006506">
    <property type="term" value="P:GPI anchor biosynthetic process"/>
    <property type="evidence" value="ECO:0007669"/>
    <property type="project" value="TreeGrafter"/>
</dbReference>
<keyword evidence="6 7" id="KW-0472">Membrane</keyword>
<evidence type="ECO:0000256" key="6">
    <source>
        <dbReference type="ARBA" id="ARBA00023136"/>
    </source>
</evidence>
<keyword evidence="9" id="KW-1185">Reference proteome</keyword>
<dbReference type="Pfam" id="PF08285">
    <property type="entry name" value="DPM3"/>
    <property type="match status" value="1"/>
</dbReference>
<dbReference type="Proteomes" id="UP000324091">
    <property type="component" value="Chromosome 21"/>
</dbReference>
<feature type="transmembrane region" description="Helical" evidence="7">
    <location>
        <begin position="42"/>
        <end position="61"/>
    </location>
</feature>
<dbReference type="GO" id="GO:0016757">
    <property type="term" value="F:glycosyltransferase activity"/>
    <property type="evidence" value="ECO:0007669"/>
    <property type="project" value="UniProtKB-KW"/>
</dbReference>
<reference evidence="8 9" key="1">
    <citation type="submission" date="2019-04" db="EMBL/GenBank/DDBJ databases">
        <title>Chromosome genome assembly for Takifugu flavidus.</title>
        <authorList>
            <person name="Xiao S."/>
        </authorList>
    </citation>
    <scope>NUCLEOTIDE SEQUENCE [LARGE SCALE GENOMIC DNA]</scope>
    <source>
        <strain evidence="8">HTHZ2018</strain>
        <tissue evidence="8">Muscle</tissue>
    </source>
</reference>
<comment type="function">
    <text evidence="7">Stabilizer subunit of the dolichol-phosphate mannose (DPM) synthase complex; tethers catalytic subunit to the ER.</text>
</comment>
<dbReference type="AlphaFoldDB" id="A0A5C6NEY1"/>
<comment type="caution">
    <text evidence="8">The sequence shown here is derived from an EMBL/GenBank/DDBJ whole genome shotgun (WGS) entry which is preliminary data.</text>
</comment>
<keyword evidence="8" id="KW-0328">Glycosyltransferase</keyword>
<evidence type="ECO:0000313" key="9">
    <source>
        <dbReference type="Proteomes" id="UP000324091"/>
    </source>
</evidence>
<dbReference type="GO" id="GO:0005789">
    <property type="term" value="C:endoplasmic reticulum membrane"/>
    <property type="evidence" value="ECO:0007669"/>
    <property type="project" value="UniProtKB-SubCell"/>
</dbReference>
<dbReference type="InterPro" id="IPR013174">
    <property type="entry name" value="DPM3"/>
</dbReference>
<keyword evidence="3 7" id="KW-0812">Transmembrane</keyword>
<dbReference type="UniPathway" id="UPA00378"/>
<feature type="transmembrane region" description="Helical" evidence="7">
    <location>
        <begin position="81"/>
        <end position="100"/>
    </location>
</feature>
<comment type="similarity">
    <text evidence="2 7">Belongs to the DPM3 family.</text>
</comment>
<dbReference type="PANTHER" id="PTHR16433:SF0">
    <property type="entry name" value="DOLICHOL-PHOSPHATE MANNOSYLTRANSFERASE SUBUNIT 3"/>
    <property type="match status" value="1"/>
</dbReference>
<keyword evidence="4 7" id="KW-0256">Endoplasmic reticulum</keyword>
<evidence type="ECO:0000313" key="8">
    <source>
        <dbReference type="EMBL" id="TWW65635.1"/>
    </source>
</evidence>
<proteinExistence type="inferred from homology"/>
<accession>A0A5C6NEY1</accession>
<comment type="subunit">
    <text evidence="7">Component of the dolichol-phosphate mannose (DPM) synthase complex.</text>
</comment>
<keyword evidence="5 7" id="KW-1133">Transmembrane helix</keyword>
<evidence type="ECO:0000256" key="4">
    <source>
        <dbReference type="ARBA" id="ARBA00022824"/>
    </source>
</evidence>
<sequence length="130" mass="14616">MKGPSEIPTQNLLVTVLTCARWGEGCCSPGELAAEGVIMTKLMQWLFGVSLLAVVWALIAYDLLDLNLPQTYRDVAWPMPAYLLVSFGCYSLAVIGYRVATFNDCEEASRELRMHIKEAREDLRKKGLRF</sequence>
<comment type="subcellular location">
    <subcellularLocation>
        <location evidence="1 7">Endoplasmic reticulum membrane</location>
        <topology evidence="1 7">Multi-pass membrane protein</topology>
    </subcellularLocation>
</comment>
<evidence type="ECO:0000256" key="1">
    <source>
        <dbReference type="ARBA" id="ARBA00004477"/>
    </source>
</evidence>
<dbReference type="GO" id="GO:0033185">
    <property type="term" value="C:dolichol-phosphate-mannose synthase complex"/>
    <property type="evidence" value="ECO:0007669"/>
    <property type="project" value="TreeGrafter"/>
</dbReference>
<organism evidence="8 9">
    <name type="scientific">Takifugu flavidus</name>
    <name type="common">sansaifugu</name>
    <dbReference type="NCBI Taxonomy" id="433684"/>
    <lineage>
        <taxon>Eukaryota</taxon>
        <taxon>Metazoa</taxon>
        <taxon>Chordata</taxon>
        <taxon>Craniata</taxon>
        <taxon>Vertebrata</taxon>
        <taxon>Euteleostomi</taxon>
        <taxon>Actinopterygii</taxon>
        <taxon>Neopterygii</taxon>
        <taxon>Teleostei</taxon>
        <taxon>Neoteleostei</taxon>
        <taxon>Acanthomorphata</taxon>
        <taxon>Eupercaria</taxon>
        <taxon>Tetraodontiformes</taxon>
        <taxon>Tetradontoidea</taxon>
        <taxon>Tetraodontidae</taxon>
        <taxon>Takifugu</taxon>
    </lineage>
</organism>
<comment type="pathway">
    <text evidence="7">Protein modification; protein glycosylation.</text>
</comment>
<evidence type="ECO:0000256" key="2">
    <source>
        <dbReference type="ARBA" id="ARBA00010430"/>
    </source>
</evidence>
<name>A0A5C6NEY1_9TELE</name>
<evidence type="ECO:0000256" key="7">
    <source>
        <dbReference type="RuleBase" id="RU365085"/>
    </source>
</evidence>
<protein>
    <recommendedName>
        <fullName evidence="7">Dolichol-phosphate mannosyltransferase subunit 3</fullName>
    </recommendedName>
</protein>